<dbReference type="Proteomes" id="UP001629260">
    <property type="component" value="Unassembled WGS sequence"/>
</dbReference>
<keyword evidence="1" id="KW-0175">Coiled coil</keyword>
<proteinExistence type="predicted"/>
<sequence length="653" mass="77824">MLEETNDNLSGPEVRTDGNLATDIQENSNNETAKNETATDIEESNSLSKRQQALNEIEASNAEEHEDETLKARHEIPMPDYETFSMEVLVDELQKLVTNEKVMSIRDHVEEIKKAFLSKYNHFIEEKKEEFQAENPESTEEFEYHFPLKTKFDQFYTLYKDNKHTHFKSLENNLKNNLATRLAIVEELKELINPNENIKDTLKSFNELRERWKNAGPIPKDKYNHVWNNYHFHIENFYDYLHLDREARDLDFKHNLELKQKIISRVEELLQEQDINKAFRELQDLHRIWKEDIGPVSREHRDEIWNQFSDLTKKMHDKREVLFEKIRGTEQENLEKKNSIIAQIEELGTIKVNAHSQWLVQIEKVEALRNAFFSTGKVPSEVNEATWSAFKIAVRNFNSFKNSFYKDIKKEQNENLNKKNALVAKANELKESEDFSATTPIMKQIQEDWKKIGHVPRKYSDKVWTEFKEACNHYFNRLKEQRNEHNAEEMEAFDKKKEYLETIKEFQLAGDHKTDLDAIKQHIENWKNLGRVPYTRRHIEGKFNKILDALFDKLSLSKKDSDMMRFTNKIENLSENNDNRKLENEKIFIIRKIEEVQNEIFQLENNIQFFTNTKNAKKENSIVLEVRKNIAIHKESLETWKEKLKQLRNLNQE</sequence>
<feature type="compositionally biased region" description="Polar residues" evidence="2">
    <location>
        <begin position="22"/>
        <end position="52"/>
    </location>
</feature>
<keyword evidence="4" id="KW-1185">Reference proteome</keyword>
<comment type="caution">
    <text evidence="3">The sequence shown here is derived from an EMBL/GenBank/DDBJ whole genome shotgun (WGS) entry which is preliminary data.</text>
</comment>
<evidence type="ECO:0000313" key="4">
    <source>
        <dbReference type="Proteomes" id="UP001629260"/>
    </source>
</evidence>
<gene>
    <name evidence="3" type="ORF">ABS764_11775</name>
</gene>
<dbReference type="InterPro" id="IPR007139">
    <property type="entry name" value="DUF349"/>
</dbReference>
<protein>
    <submittedName>
        <fullName evidence="3">DUF349 domain-containing protein</fullName>
    </submittedName>
</protein>
<evidence type="ECO:0000313" key="3">
    <source>
        <dbReference type="EMBL" id="MFL9831527.1"/>
    </source>
</evidence>
<reference evidence="3 4" key="1">
    <citation type="submission" date="2024-06" db="EMBL/GenBank/DDBJ databases">
        <authorList>
            <person name="Kaempfer P."/>
            <person name="Viver T."/>
        </authorList>
    </citation>
    <scope>NUCLEOTIDE SEQUENCE [LARGE SCALE GENOMIC DNA]</scope>
    <source>
        <strain evidence="3 4">ST-87</strain>
    </source>
</reference>
<dbReference type="EMBL" id="JBELQA010000006">
    <property type="protein sequence ID" value="MFL9831527.1"/>
    <property type="molecule type" value="Genomic_DNA"/>
</dbReference>
<feature type="region of interest" description="Disordered" evidence="2">
    <location>
        <begin position="1"/>
        <end position="52"/>
    </location>
</feature>
<dbReference type="Pfam" id="PF03993">
    <property type="entry name" value="DUF349"/>
    <property type="match status" value="5"/>
</dbReference>
<feature type="coiled-coil region" evidence="1">
    <location>
        <begin position="556"/>
        <end position="650"/>
    </location>
</feature>
<dbReference type="RefSeq" id="WP_408081997.1">
    <property type="nucleotide sequence ID" value="NZ_JBELQA010000006.1"/>
</dbReference>
<accession>A0ABW8XVN0</accession>
<evidence type="ECO:0000256" key="2">
    <source>
        <dbReference type="SAM" id="MobiDB-lite"/>
    </source>
</evidence>
<evidence type="ECO:0000256" key="1">
    <source>
        <dbReference type="SAM" id="Coils"/>
    </source>
</evidence>
<name>A0ABW8XVN0_9FLAO</name>
<organism evidence="3 4">
    <name type="scientific">Flavobacterium plantiphilum</name>
    <dbReference type="NCBI Taxonomy" id="3163297"/>
    <lineage>
        <taxon>Bacteria</taxon>
        <taxon>Pseudomonadati</taxon>
        <taxon>Bacteroidota</taxon>
        <taxon>Flavobacteriia</taxon>
        <taxon>Flavobacteriales</taxon>
        <taxon>Flavobacteriaceae</taxon>
        <taxon>Flavobacterium</taxon>
    </lineage>
</organism>